<reference evidence="2 3" key="1">
    <citation type="submission" date="2018-12" db="EMBL/GenBank/DDBJ databases">
        <authorList>
            <consortium name="Pathogen Informatics"/>
        </authorList>
    </citation>
    <scope>NUCLEOTIDE SEQUENCE [LARGE SCALE GENOMIC DNA]</scope>
    <source>
        <strain evidence="2 3">NCTC9428</strain>
    </source>
</reference>
<proteinExistence type="predicted"/>
<feature type="compositionally biased region" description="Pro residues" evidence="1">
    <location>
        <begin position="54"/>
        <end position="66"/>
    </location>
</feature>
<organism evidence="2 3">
    <name type="scientific">Pseudomonas fluorescens</name>
    <dbReference type="NCBI Taxonomy" id="294"/>
    <lineage>
        <taxon>Bacteria</taxon>
        <taxon>Pseudomonadati</taxon>
        <taxon>Pseudomonadota</taxon>
        <taxon>Gammaproteobacteria</taxon>
        <taxon>Pseudomonadales</taxon>
        <taxon>Pseudomonadaceae</taxon>
        <taxon>Pseudomonas</taxon>
    </lineage>
</organism>
<name>A0A448E2F8_PSEFL</name>
<evidence type="ECO:0000256" key="1">
    <source>
        <dbReference type="SAM" id="MobiDB-lite"/>
    </source>
</evidence>
<feature type="region of interest" description="Disordered" evidence="1">
    <location>
        <begin position="32"/>
        <end position="71"/>
    </location>
</feature>
<feature type="compositionally biased region" description="Low complexity" evidence="1">
    <location>
        <begin position="43"/>
        <end position="53"/>
    </location>
</feature>
<accession>A0A448E2F8</accession>
<dbReference type="AlphaFoldDB" id="A0A448E2F8"/>
<evidence type="ECO:0000313" key="3">
    <source>
        <dbReference type="Proteomes" id="UP000281909"/>
    </source>
</evidence>
<gene>
    <name evidence="2" type="ORF">NCTC9428_04925</name>
</gene>
<dbReference type="Proteomes" id="UP000281909">
    <property type="component" value="Chromosome"/>
</dbReference>
<sequence length="168" mass="18234">MRAMDMRKKSPSWFVPLLIIFALLWAMGKKDTPPAPVQPHALSSPNPQASISPASPPTPAPAPAPAPASATEHFVSADNLNIRDQPGGKVISKLKRGERFRSSKRGMNGRASALMVNLRNGFRPRVYAVGLAATLFRSPDRRPSFHCPLANRLQLTVPRAPVPLETCV</sequence>
<dbReference type="EMBL" id="LR134318">
    <property type="protein sequence ID" value="VEF13230.1"/>
    <property type="molecule type" value="Genomic_DNA"/>
</dbReference>
<evidence type="ECO:0000313" key="2">
    <source>
        <dbReference type="EMBL" id="VEF13230.1"/>
    </source>
</evidence>
<protein>
    <submittedName>
        <fullName evidence="2">Uncharacterized protein</fullName>
    </submittedName>
</protein>